<evidence type="ECO:0008006" key="3">
    <source>
        <dbReference type="Google" id="ProtNLM"/>
    </source>
</evidence>
<dbReference type="Proteomes" id="UP000029736">
    <property type="component" value="Unassembled WGS sequence"/>
</dbReference>
<protein>
    <recommendedName>
        <fullName evidence="3">NERD domain-containing protein</fullName>
    </recommendedName>
</protein>
<name>A0A098S7Z9_9BACT</name>
<dbReference type="OrthoDB" id="878245at2"/>
<comment type="caution">
    <text evidence="1">The sequence shown here is derived from an EMBL/GenBank/DDBJ whole genome shotgun (WGS) entry which is preliminary data.</text>
</comment>
<sequence length="195" mass="22735">MPVFEESGLQFGFDNRWTVRKYDAHRFFQGFSGAGLKGVDFIALSGSALLLLEVKNYRRRRAWQTENPFDRILETPEIFAGHMAGKFTDTLRALRAIGTYYRRKWLFRLFRPILLRRSGGHSDWAFWAQVDAHLQGGQPVIAALWLETERDQAVFREQLRQSLKNLLEDEVQEVQVYHLAMDKSPEGIQVYLAQK</sequence>
<gene>
    <name evidence="1" type="ORF">IX84_10485</name>
</gene>
<reference evidence="1 2" key="1">
    <citation type="journal article" date="2014" name="Int. J. Syst. Evol. Microbiol.">
        <title>Phaeodactylibacter xiamenensis gen. nov., sp. nov., a member of the family Saprospiraceae isolated from the marine alga Phaeodactylum tricornutum.</title>
        <authorList>
            <person name="Chen Z.Jr."/>
            <person name="Lei X."/>
            <person name="Lai Q."/>
            <person name="Li Y."/>
            <person name="Zhang B."/>
            <person name="Zhang J."/>
            <person name="Zhang H."/>
            <person name="Yang L."/>
            <person name="Zheng W."/>
            <person name="Tian Y."/>
            <person name="Yu Z."/>
            <person name="Xu H.Jr."/>
            <person name="Zheng T."/>
        </authorList>
    </citation>
    <scope>NUCLEOTIDE SEQUENCE [LARGE SCALE GENOMIC DNA]</scope>
    <source>
        <strain evidence="1 2">KD52</strain>
    </source>
</reference>
<evidence type="ECO:0000313" key="2">
    <source>
        <dbReference type="Proteomes" id="UP000029736"/>
    </source>
</evidence>
<dbReference type="RefSeq" id="WP_044219559.1">
    <property type="nucleotide sequence ID" value="NZ_JBKAGJ010000007.1"/>
</dbReference>
<keyword evidence="2" id="KW-1185">Reference proteome</keyword>
<proteinExistence type="predicted"/>
<dbReference type="EMBL" id="JPOS01000020">
    <property type="protein sequence ID" value="KGE88231.1"/>
    <property type="molecule type" value="Genomic_DNA"/>
</dbReference>
<organism evidence="1 2">
    <name type="scientific">Phaeodactylibacter xiamenensis</name>
    <dbReference type="NCBI Taxonomy" id="1524460"/>
    <lineage>
        <taxon>Bacteria</taxon>
        <taxon>Pseudomonadati</taxon>
        <taxon>Bacteroidota</taxon>
        <taxon>Saprospiria</taxon>
        <taxon>Saprospirales</taxon>
        <taxon>Haliscomenobacteraceae</taxon>
        <taxon>Phaeodactylibacter</taxon>
    </lineage>
</organism>
<dbReference type="AlphaFoldDB" id="A0A098S7Z9"/>
<accession>A0A098S7Z9</accession>
<evidence type="ECO:0000313" key="1">
    <source>
        <dbReference type="EMBL" id="KGE88231.1"/>
    </source>
</evidence>